<dbReference type="AlphaFoldDB" id="A0A8J4F0N9"/>
<gene>
    <name evidence="2" type="ORF">Vafri_10442</name>
</gene>
<comment type="caution">
    <text evidence="2">The sequence shown here is derived from an EMBL/GenBank/DDBJ whole genome shotgun (WGS) entry which is preliminary data.</text>
</comment>
<organism evidence="2 3">
    <name type="scientific">Volvox africanus</name>
    <dbReference type="NCBI Taxonomy" id="51714"/>
    <lineage>
        <taxon>Eukaryota</taxon>
        <taxon>Viridiplantae</taxon>
        <taxon>Chlorophyta</taxon>
        <taxon>core chlorophytes</taxon>
        <taxon>Chlorophyceae</taxon>
        <taxon>CS clade</taxon>
        <taxon>Chlamydomonadales</taxon>
        <taxon>Volvocaceae</taxon>
        <taxon>Volvox</taxon>
    </lineage>
</organism>
<feature type="region of interest" description="Disordered" evidence="1">
    <location>
        <begin position="92"/>
        <end position="142"/>
    </location>
</feature>
<evidence type="ECO:0000313" key="3">
    <source>
        <dbReference type="Proteomes" id="UP000747399"/>
    </source>
</evidence>
<protein>
    <submittedName>
        <fullName evidence="2">Uncharacterized protein</fullName>
    </submittedName>
</protein>
<evidence type="ECO:0000313" key="2">
    <source>
        <dbReference type="EMBL" id="GIL54713.1"/>
    </source>
</evidence>
<reference evidence="2" key="1">
    <citation type="journal article" date="2021" name="Proc. Natl. Acad. Sci. U.S.A.">
        <title>Three genomes in the algal genus Volvox reveal the fate of a haploid sex-determining region after a transition to homothallism.</title>
        <authorList>
            <person name="Yamamoto K."/>
            <person name="Hamaji T."/>
            <person name="Kawai-Toyooka H."/>
            <person name="Matsuzaki R."/>
            <person name="Takahashi F."/>
            <person name="Nishimura Y."/>
            <person name="Kawachi M."/>
            <person name="Noguchi H."/>
            <person name="Minakuchi Y."/>
            <person name="Umen J.G."/>
            <person name="Toyoda A."/>
            <person name="Nozaki H."/>
        </authorList>
    </citation>
    <scope>NUCLEOTIDE SEQUENCE</scope>
    <source>
        <strain evidence="2">NIES-3780</strain>
    </source>
</reference>
<dbReference type="Proteomes" id="UP000747399">
    <property type="component" value="Unassembled WGS sequence"/>
</dbReference>
<keyword evidence="3" id="KW-1185">Reference proteome</keyword>
<evidence type="ECO:0000256" key="1">
    <source>
        <dbReference type="SAM" id="MobiDB-lite"/>
    </source>
</evidence>
<dbReference type="EMBL" id="BNCO01000019">
    <property type="protein sequence ID" value="GIL54713.1"/>
    <property type="molecule type" value="Genomic_DNA"/>
</dbReference>
<name>A0A8J4F0N9_9CHLO</name>
<accession>A0A8J4F0N9</accession>
<proteinExistence type="predicted"/>
<sequence>MVLNIQRQIEQFSSHYEQKFGALEQQLEGLHKEHAELSVRIQEDNQGGIAKAMHEDRLLAYVPEAHIADMCGIITEVIRQERPGTDIIFSIAPRPQKQGGSETAMSAETRRAATGTAATVDGGHTCSSSRPPSSSHVKGDRS</sequence>